<name>A0A0D9V7V8_9ORYZ</name>
<keyword evidence="3" id="KW-1185">Reference proteome</keyword>
<evidence type="ECO:0000313" key="2">
    <source>
        <dbReference type="EnsemblPlants" id="LPERR01G32220.3"/>
    </source>
</evidence>
<evidence type="ECO:0000313" key="3">
    <source>
        <dbReference type="Proteomes" id="UP000032180"/>
    </source>
</evidence>
<dbReference type="HOGENOM" id="CLU_2213701_0_0_1"/>
<accession>A0A0D9V7V8</accession>
<sequence>MVATSMRPRVNRAPCASRKPKHDEPAGVTSPVSRQAPRIIPSAELYVVRAACNGTLTPGVRCPPNTRGFTGRATGRRYDRHRRRQAAAAGASPFSVVIKPLVQQSAF</sequence>
<reference evidence="2" key="3">
    <citation type="submission" date="2015-04" db="UniProtKB">
        <authorList>
            <consortium name="EnsemblPlants"/>
        </authorList>
    </citation>
    <scope>IDENTIFICATION</scope>
</reference>
<feature type="region of interest" description="Disordered" evidence="1">
    <location>
        <begin position="1"/>
        <end position="35"/>
    </location>
</feature>
<proteinExistence type="predicted"/>
<dbReference type="Gramene" id="LPERR01G32220.3">
    <property type="protein sequence ID" value="LPERR01G32220.3"/>
    <property type="gene ID" value="LPERR01G32220"/>
</dbReference>
<reference evidence="2 3" key="1">
    <citation type="submission" date="2012-08" db="EMBL/GenBank/DDBJ databases">
        <title>Oryza genome evolution.</title>
        <authorList>
            <person name="Wing R.A."/>
        </authorList>
    </citation>
    <scope>NUCLEOTIDE SEQUENCE</scope>
</reference>
<protein>
    <submittedName>
        <fullName evidence="2">Uncharacterized protein</fullName>
    </submittedName>
</protein>
<dbReference type="AlphaFoldDB" id="A0A0D9V7V8"/>
<dbReference type="Proteomes" id="UP000032180">
    <property type="component" value="Chromosome 1"/>
</dbReference>
<dbReference type="EnsemblPlants" id="LPERR01G32220.3">
    <property type="protein sequence ID" value="LPERR01G32220.3"/>
    <property type="gene ID" value="LPERR01G32220"/>
</dbReference>
<organism evidence="2 3">
    <name type="scientific">Leersia perrieri</name>
    <dbReference type="NCBI Taxonomy" id="77586"/>
    <lineage>
        <taxon>Eukaryota</taxon>
        <taxon>Viridiplantae</taxon>
        <taxon>Streptophyta</taxon>
        <taxon>Embryophyta</taxon>
        <taxon>Tracheophyta</taxon>
        <taxon>Spermatophyta</taxon>
        <taxon>Magnoliopsida</taxon>
        <taxon>Liliopsida</taxon>
        <taxon>Poales</taxon>
        <taxon>Poaceae</taxon>
        <taxon>BOP clade</taxon>
        <taxon>Oryzoideae</taxon>
        <taxon>Oryzeae</taxon>
        <taxon>Oryzinae</taxon>
        <taxon>Leersia</taxon>
    </lineage>
</organism>
<reference evidence="3" key="2">
    <citation type="submission" date="2013-12" db="EMBL/GenBank/DDBJ databases">
        <authorList>
            <person name="Yu Y."/>
            <person name="Lee S."/>
            <person name="de Baynast K."/>
            <person name="Wissotski M."/>
            <person name="Liu L."/>
            <person name="Talag J."/>
            <person name="Goicoechea J."/>
            <person name="Angelova A."/>
            <person name="Jetty R."/>
            <person name="Kudrna D."/>
            <person name="Golser W."/>
            <person name="Rivera L."/>
            <person name="Zhang J."/>
            <person name="Wing R."/>
        </authorList>
    </citation>
    <scope>NUCLEOTIDE SEQUENCE</scope>
</reference>
<evidence type="ECO:0000256" key="1">
    <source>
        <dbReference type="SAM" id="MobiDB-lite"/>
    </source>
</evidence>